<dbReference type="PANTHER" id="PTHR42659:SF9">
    <property type="entry name" value="XANTHINE DEHYDROGENASE FAD-BINDING SUBUNIT XDHB-RELATED"/>
    <property type="match status" value="1"/>
</dbReference>
<evidence type="ECO:0000256" key="1">
    <source>
        <dbReference type="SAM" id="MobiDB-lite"/>
    </source>
</evidence>
<dbReference type="EMBL" id="CAFABK010000056">
    <property type="protein sequence ID" value="CAB4833024.1"/>
    <property type="molecule type" value="Genomic_DNA"/>
</dbReference>
<dbReference type="Gene3D" id="3.30.390.50">
    <property type="entry name" value="CO dehydrogenase flavoprotein, C-terminal domain"/>
    <property type="match status" value="1"/>
</dbReference>
<feature type="compositionally biased region" description="Polar residues" evidence="1">
    <location>
        <begin position="1"/>
        <end position="14"/>
    </location>
</feature>
<dbReference type="InterPro" id="IPR016169">
    <property type="entry name" value="FAD-bd_PCMH_sub2"/>
</dbReference>
<dbReference type="PROSITE" id="PS51387">
    <property type="entry name" value="FAD_PCMH"/>
    <property type="match status" value="1"/>
</dbReference>
<dbReference type="Gene3D" id="3.30.465.10">
    <property type="match status" value="1"/>
</dbReference>
<dbReference type="InterPro" id="IPR036683">
    <property type="entry name" value="CO_DH_flav_C_dom_sf"/>
</dbReference>
<dbReference type="PANTHER" id="PTHR42659">
    <property type="entry name" value="XANTHINE DEHYDROGENASE SUBUNIT C-RELATED"/>
    <property type="match status" value="1"/>
</dbReference>
<name>A0A6J7AJF4_9ZZZZ</name>
<dbReference type="Pfam" id="PF03450">
    <property type="entry name" value="CO_deh_flav_C"/>
    <property type="match status" value="1"/>
</dbReference>
<dbReference type="SUPFAM" id="SSF55447">
    <property type="entry name" value="CO dehydrogenase flavoprotein C-terminal domain-like"/>
    <property type="match status" value="1"/>
</dbReference>
<reference evidence="3" key="1">
    <citation type="submission" date="2020-05" db="EMBL/GenBank/DDBJ databases">
        <authorList>
            <person name="Chiriac C."/>
            <person name="Salcher M."/>
            <person name="Ghai R."/>
            <person name="Kavagutti S V."/>
        </authorList>
    </citation>
    <scope>NUCLEOTIDE SEQUENCE</scope>
</reference>
<dbReference type="SUPFAM" id="SSF56176">
    <property type="entry name" value="FAD-binding/transporter-associated domain-like"/>
    <property type="match status" value="1"/>
</dbReference>
<dbReference type="Pfam" id="PF00941">
    <property type="entry name" value="FAD_binding_5"/>
    <property type="match status" value="1"/>
</dbReference>
<protein>
    <submittedName>
        <fullName evidence="3">Unannotated protein</fullName>
    </submittedName>
</protein>
<proteinExistence type="predicted"/>
<dbReference type="SMART" id="SM01092">
    <property type="entry name" value="CO_deh_flav_C"/>
    <property type="match status" value="1"/>
</dbReference>
<dbReference type="InterPro" id="IPR016166">
    <property type="entry name" value="FAD-bd_PCMH"/>
</dbReference>
<dbReference type="InterPro" id="IPR036318">
    <property type="entry name" value="FAD-bd_PCMH-like_sf"/>
</dbReference>
<dbReference type="GO" id="GO:0016491">
    <property type="term" value="F:oxidoreductase activity"/>
    <property type="evidence" value="ECO:0007669"/>
    <property type="project" value="InterPro"/>
</dbReference>
<evidence type="ECO:0000313" key="3">
    <source>
        <dbReference type="EMBL" id="CAB4833024.1"/>
    </source>
</evidence>
<accession>A0A6J7AJF4</accession>
<feature type="domain" description="FAD-binding PCMH-type" evidence="2">
    <location>
        <begin position="11"/>
        <end position="189"/>
    </location>
</feature>
<dbReference type="InterPro" id="IPR051312">
    <property type="entry name" value="Diverse_Substr_Oxidored"/>
</dbReference>
<evidence type="ECO:0000259" key="2">
    <source>
        <dbReference type="PROSITE" id="PS51387"/>
    </source>
</evidence>
<sequence>MNALMHQNFTSGPRQSRVHTPRTLTEVNELQRAMPHAAVIGGATWIMRAPLRGAPIPADVIALSGVAGLDEIKISDPITFGSMVTLESAARILKGLSDLAALREACVHAATPPLRRMITLGGSVAAADFHASDIVPALLCLDAEIISEESVITEIRLPRSQWVSCHERLTWRSGGEYSVASISLSYDPPTGRVRVALGSIESTPRRWTSVEQAMMAESLTPHTAAAVVRAHLAELEPVTSPGIPGSYRLEVLPTVMERAVRRLL</sequence>
<dbReference type="AlphaFoldDB" id="A0A6J7AJF4"/>
<gene>
    <name evidence="3" type="ORF">UFOPK3204_01184</name>
</gene>
<organism evidence="3">
    <name type="scientific">freshwater metagenome</name>
    <dbReference type="NCBI Taxonomy" id="449393"/>
    <lineage>
        <taxon>unclassified sequences</taxon>
        <taxon>metagenomes</taxon>
        <taxon>ecological metagenomes</taxon>
    </lineage>
</organism>
<feature type="region of interest" description="Disordered" evidence="1">
    <location>
        <begin position="1"/>
        <end position="20"/>
    </location>
</feature>
<dbReference type="GO" id="GO:0071949">
    <property type="term" value="F:FAD binding"/>
    <property type="evidence" value="ECO:0007669"/>
    <property type="project" value="InterPro"/>
</dbReference>
<dbReference type="InterPro" id="IPR005107">
    <property type="entry name" value="CO_DH_flav_C"/>
</dbReference>
<dbReference type="InterPro" id="IPR002346">
    <property type="entry name" value="Mopterin_DH_FAD-bd"/>
</dbReference>